<sequence length="374" mass="41875">MNQQREEPIYVGDHPATGQREKSIQTILDAEGQRTAEKPISHDATASSKSAIPHQPGGRVVKQTAKKTSRTRLIAILNRANGKTKAAQPVAKAPSETPEAIALSAGREDFTSQGSNTVTAFAEATLSTGSEPKAQQPTPQPNTAPQNPAASAPSVGWGLSLGMDGQNFSLVNRVAYAPRKSAEERRRSKIQDFDSAAFDAAIYQQAATMKPPPRLPIPPRQRRSSPSSSEDQRMYLHVDPAIHLTHNRSEEWFKAKAQEIESRGGRKAWFGKAIERLRWRRAQTEHEKRLANGHGLPRRRADPQPWKYSRSVDFGDVPESKLPEDVLQNAAWIKACAWHRETERIRVLRRREAKRTEQETQEFYKNVMAGMRSW</sequence>
<feature type="region of interest" description="Disordered" evidence="1">
    <location>
        <begin position="1"/>
        <end position="20"/>
    </location>
</feature>
<proteinExistence type="predicted"/>
<evidence type="ECO:0000313" key="2">
    <source>
        <dbReference type="EMBL" id="POR31824.1"/>
    </source>
</evidence>
<feature type="region of interest" description="Disordered" evidence="1">
    <location>
        <begin position="206"/>
        <end position="232"/>
    </location>
</feature>
<evidence type="ECO:0000313" key="3">
    <source>
        <dbReference type="Proteomes" id="UP000237481"/>
    </source>
</evidence>
<protein>
    <submittedName>
        <fullName evidence="2">Uncharacterized protein</fullName>
    </submittedName>
</protein>
<comment type="caution">
    <text evidence="2">The sequence shown here is derived from an EMBL/GenBank/DDBJ whole genome shotgun (WGS) entry which is preliminary data.</text>
</comment>
<accession>A0A2S4KNQ4</accession>
<reference evidence="2 3" key="1">
    <citation type="submission" date="2018-01" db="EMBL/GenBank/DDBJ databases">
        <title>Harnessing the power of phylogenomics to disentangle the directionality and signatures of interkingdom host jumping in the parasitic fungal genus Tolypocladium.</title>
        <authorList>
            <person name="Quandt C.A."/>
            <person name="Patterson W."/>
            <person name="Spatafora J.W."/>
        </authorList>
    </citation>
    <scope>NUCLEOTIDE SEQUENCE [LARGE SCALE GENOMIC DNA]</scope>
    <source>
        <strain evidence="2 3">NRBC 100945</strain>
    </source>
</reference>
<feature type="compositionally biased region" description="Pro residues" evidence="1">
    <location>
        <begin position="210"/>
        <end position="219"/>
    </location>
</feature>
<dbReference type="Proteomes" id="UP000237481">
    <property type="component" value="Unassembled WGS sequence"/>
</dbReference>
<dbReference type="EMBL" id="PKSG01000973">
    <property type="protein sequence ID" value="POR31824.1"/>
    <property type="molecule type" value="Genomic_DNA"/>
</dbReference>
<name>A0A2S4KNQ4_9HYPO</name>
<evidence type="ECO:0000256" key="1">
    <source>
        <dbReference type="SAM" id="MobiDB-lite"/>
    </source>
</evidence>
<keyword evidence="3" id="KW-1185">Reference proteome</keyword>
<feature type="region of interest" description="Disordered" evidence="1">
    <location>
        <begin position="34"/>
        <end position="69"/>
    </location>
</feature>
<dbReference type="STRING" id="94208.A0A2S4KNQ4"/>
<feature type="compositionally biased region" description="Low complexity" evidence="1">
    <location>
        <begin position="134"/>
        <end position="154"/>
    </location>
</feature>
<dbReference type="OrthoDB" id="3550599at2759"/>
<dbReference type="AlphaFoldDB" id="A0A2S4KNQ4"/>
<gene>
    <name evidence="2" type="ORF">TPAR_07943</name>
</gene>
<feature type="region of interest" description="Disordered" evidence="1">
    <location>
        <begin position="128"/>
        <end position="158"/>
    </location>
</feature>
<organism evidence="2 3">
    <name type="scientific">Tolypocladium paradoxum</name>
    <dbReference type="NCBI Taxonomy" id="94208"/>
    <lineage>
        <taxon>Eukaryota</taxon>
        <taxon>Fungi</taxon>
        <taxon>Dikarya</taxon>
        <taxon>Ascomycota</taxon>
        <taxon>Pezizomycotina</taxon>
        <taxon>Sordariomycetes</taxon>
        <taxon>Hypocreomycetidae</taxon>
        <taxon>Hypocreales</taxon>
        <taxon>Ophiocordycipitaceae</taxon>
        <taxon>Tolypocladium</taxon>
    </lineage>
</organism>